<evidence type="ECO:0000259" key="1">
    <source>
        <dbReference type="Pfam" id="PF01909"/>
    </source>
</evidence>
<organism evidence="2 3">
    <name type="scientific">Vibrio lentus</name>
    <dbReference type="NCBI Taxonomy" id="136468"/>
    <lineage>
        <taxon>Bacteria</taxon>
        <taxon>Pseudomonadati</taxon>
        <taxon>Pseudomonadota</taxon>
        <taxon>Gammaproteobacteria</taxon>
        <taxon>Vibrionales</taxon>
        <taxon>Vibrionaceae</taxon>
        <taxon>Vibrio</taxon>
    </lineage>
</organism>
<dbReference type="GO" id="GO:0016779">
    <property type="term" value="F:nucleotidyltransferase activity"/>
    <property type="evidence" value="ECO:0007669"/>
    <property type="project" value="InterPro"/>
</dbReference>
<feature type="domain" description="Polymerase nucleotidyl transferase" evidence="1">
    <location>
        <begin position="39"/>
        <end position="82"/>
    </location>
</feature>
<dbReference type="Pfam" id="PF01909">
    <property type="entry name" value="NTP_transf_2"/>
    <property type="match status" value="1"/>
</dbReference>
<dbReference type="InterPro" id="IPR002934">
    <property type="entry name" value="Polymerase_NTP_transf_dom"/>
</dbReference>
<dbReference type="SUPFAM" id="SSF81301">
    <property type="entry name" value="Nucleotidyltransferase"/>
    <property type="match status" value="1"/>
</dbReference>
<accession>A0A2N7ING6</accession>
<dbReference type="Proteomes" id="UP000235746">
    <property type="component" value="Unassembled WGS sequence"/>
</dbReference>
<gene>
    <name evidence="2" type="ORF">BCT74_02260</name>
</gene>
<evidence type="ECO:0000313" key="2">
    <source>
        <dbReference type="EMBL" id="PML59647.1"/>
    </source>
</evidence>
<sequence>MQKLDRGLDKDGFIQNLYSPKNIAPEFQGAVNVVIDSLLRELPNQIDGIYLYGSVPRGTAIVGCSDLDVSVVLATPVGQREEEVFNRLSNTIPKAYPQVNKLDIDPGFLRDVLLPQEKYHWHFWLKHCCCCVWGNDLSAGFPLYKPSNEIAQALNGDFSTFLEQMTPSFESMSDADVTKVIGKKLVRAAYYCVAEKDSSWYTDLSQCVAVAKRYYPNLGDDIELAHQYALGNLISETEAFELYERLSKKLVQR</sequence>
<dbReference type="Gene3D" id="3.30.460.10">
    <property type="entry name" value="Beta Polymerase, domain 2"/>
    <property type="match status" value="1"/>
</dbReference>
<dbReference type="AlphaFoldDB" id="A0A2N7ING6"/>
<reference evidence="3" key="1">
    <citation type="submission" date="2016-07" db="EMBL/GenBank/DDBJ databases">
        <title>Nontailed viruses are major unrecognized killers of bacteria in the ocean.</title>
        <authorList>
            <person name="Kauffman K."/>
            <person name="Hussain F."/>
            <person name="Yang J."/>
            <person name="Arevalo P."/>
            <person name="Brown J."/>
            <person name="Cutler M."/>
            <person name="Kelly L."/>
            <person name="Polz M.F."/>
        </authorList>
    </citation>
    <scope>NUCLEOTIDE SEQUENCE [LARGE SCALE GENOMIC DNA]</scope>
    <source>
        <strain evidence="3">10N.261.51.B8</strain>
    </source>
</reference>
<dbReference type="RefSeq" id="WP_102559029.1">
    <property type="nucleotide sequence ID" value="NZ_MCYL01000002.1"/>
</dbReference>
<protein>
    <submittedName>
        <fullName evidence="2">Nucleotidyltransferase</fullName>
    </submittedName>
</protein>
<dbReference type="InterPro" id="IPR043519">
    <property type="entry name" value="NT_sf"/>
</dbReference>
<proteinExistence type="predicted"/>
<comment type="caution">
    <text evidence="2">The sequence shown here is derived from an EMBL/GenBank/DDBJ whole genome shotgun (WGS) entry which is preliminary data.</text>
</comment>
<evidence type="ECO:0000313" key="3">
    <source>
        <dbReference type="Proteomes" id="UP000235746"/>
    </source>
</evidence>
<keyword evidence="2" id="KW-0808">Transferase</keyword>
<dbReference type="EMBL" id="MCYL01000002">
    <property type="protein sequence ID" value="PML59647.1"/>
    <property type="molecule type" value="Genomic_DNA"/>
</dbReference>
<dbReference type="CDD" id="cd05403">
    <property type="entry name" value="NT_KNTase_like"/>
    <property type="match status" value="1"/>
</dbReference>
<name>A0A2N7ING6_9VIBR</name>